<evidence type="ECO:0000256" key="9">
    <source>
        <dbReference type="ARBA" id="ARBA00023136"/>
    </source>
</evidence>
<sequence length="335" mass="38635">MYRPALKPTGYSFFTYRSRHKILISLAIFVSAVISLNFLASALKSFALINSLNGNLPKHLDRSNGGVIIAVLSTDDEAGMLRREYGRRWWRRYQNSLSIPEPGANTSTTVPFNWIFIVDTSKQTHWEGDVLYLNTPSGYKHLGEKMRRLFIYLSQKFTSMEFLIKTDDDVVLCLNRLAKAVSEVPKEKRRRIYGGTLWNAELPQDPKHKFYDPLFVQDTRGTVIKTHPYGVGAAYMVGWDLVRFIGRNAEELKVYEIEDLMVGTWLYGLDRYWADYDGDFNCGCFKYAEKFLGKANEAKGIHDKSIWGERSVWWHDCKTRFQLDGCHAVFKDSAC</sequence>
<dbReference type="InterPro" id="IPR002659">
    <property type="entry name" value="Glyco_trans_31"/>
</dbReference>
<dbReference type="PANTHER" id="PTHR11214">
    <property type="entry name" value="BETA-1,3-N-ACETYLGLUCOSAMINYLTRANSFERASE"/>
    <property type="match status" value="1"/>
</dbReference>
<evidence type="ECO:0000256" key="3">
    <source>
        <dbReference type="ARBA" id="ARBA00022676"/>
    </source>
</evidence>
<evidence type="ECO:0000256" key="7">
    <source>
        <dbReference type="ARBA" id="ARBA00022989"/>
    </source>
</evidence>
<dbReference type="Gene3D" id="3.90.550.50">
    <property type="match status" value="1"/>
</dbReference>
<accession>A0A0L0H7X6</accession>
<keyword evidence="6 10" id="KW-0735">Signal-anchor</keyword>
<evidence type="ECO:0000313" key="11">
    <source>
        <dbReference type="EMBL" id="KNC97031.1"/>
    </source>
</evidence>
<dbReference type="Pfam" id="PF01762">
    <property type="entry name" value="Galactosyl_T"/>
    <property type="match status" value="1"/>
</dbReference>
<evidence type="ECO:0000256" key="1">
    <source>
        <dbReference type="ARBA" id="ARBA00004323"/>
    </source>
</evidence>
<dbReference type="RefSeq" id="XP_016605071.1">
    <property type="nucleotide sequence ID" value="XM_016755594.1"/>
</dbReference>
<keyword evidence="9 10" id="KW-0472">Membrane</keyword>
<dbReference type="STRING" id="645134.A0A0L0H7X6"/>
<keyword evidence="3 10" id="KW-0328">Glycosyltransferase</keyword>
<evidence type="ECO:0000313" key="12">
    <source>
        <dbReference type="Proteomes" id="UP000053201"/>
    </source>
</evidence>
<dbReference type="AlphaFoldDB" id="A0A0L0H7X6"/>
<keyword evidence="12" id="KW-1185">Reference proteome</keyword>
<dbReference type="GO" id="GO:0016758">
    <property type="term" value="F:hexosyltransferase activity"/>
    <property type="evidence" value="ECO:0007669"/>
    <property type="project" value="InterPro"/>
</dbReference>
<dbReference type="VEuPathDB" id="FungiDB:SPPG_07430"/>
<reference evidence="11 12" key="1">
    <citation type="submission" date="2009-08" db="EMBL/GenBank/DDBJ databases">
        <title>The Genome Sequence of Spizellomyces punctatus strain DAOM BR117.</title>
        <authorList>
            <consortium name="The Broad Institute Genome Sequencing Platform"/>
            <person name="Russ C."/>
            <person name="Cuomo C."/>
            <person name="Shea T."/>
            <person name="Young S.K."/>
            <person name="Zeng Q."/>
            <person name="Koehrsen M."/>
            <person name="Haas B."/>
            <person name="Borodovsky M."/>
            <person name="Guigo R."/>
            <person name="Alvarado L."/>
            <person name="Berlin A."/>
            <person name="Bochicchio J."/>
            <person name="Borenstein D."/>
            <person name="Chapman S."/>
            <person name="Chen Z."/>
            <person name="Engels R."/>
            <person name="Freedman E."/>
            <person name="Gellesch M."/>
            <person name="Goldberg J."/>
            <person name="Griggs A."/>
            <person name="Gujja S."/>
            <person name="Heiman D."/>
            <person name="Hepburn T."/>
            <person name="Howarth C."/>
            <person name="Jen D."/>
            <person name="Larson L."/>
            <person name="Lewis B."/>
            <person name="Mehta T."/>
            <person name="Park D."/>
            <person name="Pearson M."/>
            <person name="Roberts A."/>
            <person name="Saif S."/>
            <person name="Shenoy N."/>
            <person name="Sisk P."/>
            <person name="Stolte C."/>
            <person name="Sykes S."/>
            <person name="Thomson T."/>
            <person name="Walk T."/>
            <person name="White J."/>
            <person name="Yandava C."/>
            <person name="Burger G."/>
            <person name="Gray M.W."/>
            <person name="Holland P.W.H."/>
            <person name="King N."/>
            <person name="Lang F.B.F."/>
            <person name="Roger A.J."/>
            <person name="Ruiz-Trillo I."/>
            <person name="Lander E."/>
            <person name="Nusbaum C."/>
        </authorList>
    </citation>
    <scope>NUCLEOTIDE SEQUENCE [LARGE SCALE GENOMIC DNA]</scope>
    <source>
        <strain evidence="11 12">DAOM BR117</strain>
    </source>
</reference>
<evidence type="ECO:0000256" key="10">
    <source>
        <dbReference type="RuleBase" id="RU363063"/>
    </source>
</evidence>
<name>A0A0L0H7X6_SPIPD</name>
<comment type="subcellular location">
    <subcellularLocation>
        <location evidence="1 10">Golgi apparatus membrane</location>
        <topology evidence="1 10">Single-pass type II membrane protein</topology>
    </subcellularLocation>
</comment>
<dbReference type="eggNOG" id="ENOG502SXDD">
    <property type="taxonomic scope" value="Eukaryota"/>
</dbReference>
<dbReference type="EC" id="2.4.1.-" evidence="10"/>
<dbReference type="EMBL" id="KQ257465">
    <property type="protein sequence ID" value="KNC97031.1"/>
    <property type="molecule type" value="Genomic_DNA"/>
</dbReference>
<keyword evidence="8 10" id="KW-0333">Golgi apparatus</keyword>
<evidence type="ECO:0000256" key="4">
    <source>
        <dbReference type="ARBA" id="ARBA00022679"/>
    </source>
</evidence>
<dbReference type="OrthoDB" id="1158011at2759"/>
<keyword evidence="4" id="KW-0808">Transferase</keyword>
<evidence type="ECO:0000256" key="5">
    <source>
        <dbReference type="ARBA" id="ARBA00022692"/>
    </source>
</evidence>
<keyword evidence="5 10" id="KW-0812">Transmembrane</keyword>
<dbReference type="GeneID" id="27690644"/>
<dbReference type="InParanoid" id="A0A0L0H7X6"/>
<evidence type="ECO:0000256" key="6">
    <source>
        <dbReference type="ARBA" id="ARBA00022968"/>
    </source>
</evidence>
<proteinExistence type="inferred from homology"/>
<keyword evidence="7 10" id="KW-1133">Transmembrane helix</keyword>
<dbReference type="GO" id="GO:0000139">
    <property type="term" value="C:Golgi membrane"/>
    <property type="evidence" value="ECO:0007669"/>
    <property type="project" value="UniProtKB-SubCell"/>
</dbReference>
<comment type="similarity">
    <text evidence="2 10">Belongs to the glycosyltransferase 31 family.</text>
</comment>
<organism evidence="11 12">
    <name type="scientific">Spizellomyces punctatus (strain DAOM BR117)</name>
    <dbReference type="NCBI Taxonomy" id="645134"/>
    <lineage>
        <taxon>Eukaryota</taxon>
        <taxon>Fungi</taxon>
        <taxon>Fungi incertae sedis</taxon>
        <taxon>Chytridiomycota</taxon>
        <taxon>Chytridiomycota incertae sedis</taxon>
        <taxon>Chytridiomycetes</taxon>
        <taxon>Spizellomycetales</taxon>
        <taxon>Spizellomycetaceae</taxon>
        <taxon>Spizellomyces</taxon>
    </lineage>
</organism>
<feature type="transmembrane region" description="Helical" evidence="10">
    <location>
        <begin position="21"/>
        <end position="43"/>
    </location>
</feature>
<gene>
    <name evidence="11" type="ORF">SPPG_07430</name>
</gene>
<evidence type="ECO:0000256" key="2">
    <source>
        <dbReference type="ARBA" id="ARBA00008661"/>
    </source>
</evidence>
<protein>
    <recommendedName>
        <fullName evidence="10">Hexosyltransferase</fullName>
        <ecNumber evidence="10">2.4.1.-</ecNumber>
    </recommendedName>
</protein>
<evidence type="ECO:0000256" key="8">
    <source>
        <dbReference type="ARBA" id="ARBA00023034"/>
    </source>
</evidence>
<dbReference type="Proteomes" id="UP000053201">
    <property type="component" value="Unassembled WGS sequence"/>
</dbReference>